<evidence type="ECO:0000313" key="2">
    <source>
        <dbReference type="EMBL" id="VEL40095.1"/>
    </source>
</evidence>
<comment type="caution">
    <text evidence="2">The sequence shown here is derived from an EMBL/GenBank/DDBJ whole genome shotgun (WGS) entry which is preliminary data.</text>
</comment>
<organism evidence="2 3">
    <name type="scientific">Protopolystoma xenopodis</name>
    <dbReference type="NCBI Taxonomy" id="117903"/>
    <lineage>
        <taxon>Eukaryota</taxon>
        <taxon>Metazoa</taxon>
        <taxon>Spiralia</taxon>
        <taxon>Lophotrochozoa</taxon>
        <taxon>Platyhelminthes</taxon>
        <taxon>Monogenea</taxon>
        <taxon>Polyopisthocotylea</taxon>
        <taxon>Polystomatidea</taxon>
        <taxon>Polystomatidae</taxon>
        <taxon>Protopolystoma</taxon>
    </lineage>
</organism>
<protein>
    <submittedName>
        <fullName evidence="2">Uncharacterized protein</fullName>
    </submittedName>
</protein>
<proteinExistence type="predicted"/>
<keyword evidence="1" id="KW-1133">Transmembrane helix</keyword>
<dbReference type="EMBL" id="CAAALY010263666">
    <property type="protein sequence ID" value="VEL40095.1"/>
    <property type="molecule type" value="Genomic_DNA"/>
</dbReference>
<evidence type="ECO:0000256" key="1">
    <source>
        <dbReference type="SAM" id="Phobius"/>
    </source>
</evidence>
<evidence type="ECO:0000313" key="3">
    <source>
        <dbReference type="Proteomes" id="UP000784294"/>
    </source>
</evidence>
<gene>
    <name evidence="2" type="ORF">PXEA_LOCUS33535</name>
</gene>
<name>A0A3S5BC34_9PLAT</name>
<reference evidence="2" key="1">
    <citation type="submission" date="2018-11" db="EMBL/GenBank/DDBJ databases">
        <authorList>
            <consortium name="Pathogen Informatics"/>
        </authorList>
    </citation>
    <scope>NUCLEOTIDE SEQUENCE</scope>
</reference>
<keyword evidence="1" id="KW-0812">Transmembrane</keyword>
<feature type="transmembrane region" description="Helical" evidence="1">
    <location>
        <begin position="12"/>
        <end position="29"/>
    </location>
</feature>
<dbReference type="AlphaFoldDB" id="A0A3S5BC34"/>
<dbReference type="Proteomes" id="UP000784294">
    <property type="component" value="Unassembled WGS sequence"/>
</dbReference>
<keyword evidence="3" id="KW-1185">Reference proteome</keyword>
<sequence>MQMNYIDPTPSLWVGTGLGSILVLTILLPQPRRAYPASITLTGNYPNRFLFYYFQ</sequence>
<keyword evidence="1" id="KW-0472">Membrane</keyword>
<dbReference type="OrthoDB" id="19944at2759"/>
<accession>A0A3S5BC34</accession>